<comment type="caution">
    <text evidence="1">The sequence shown here is derived from an EMBL/GenBank/DDBJ whole genome shotgun (WGS) entry which is preliminary data.</text>
</comment>
<accession>A0AAW2HE83</accession>
<gene>
    <name evidence="1" type="ORF">PYX00_010155</name>
</gene>
<sequence length="124" mass="13495">MVGSVVRYGGIVSRKKDWTDNGTMTQRNGSTDATPFLWIDAGASDVRSSVLTAAVDAAATDENYYDIGEQQKNISALKLRFGEQVLFPAKRIGPTIAQRKRSDSGEIDKTFHAVAADLRSAEKD</sequence>
<name>A0AAW2HE83_9NEOP</name>
<evidence type="ECO:0000313" key="1">
    <source>
        <dbReference type="EMBL" id="KAL0268084.1"/>
    </source>
</evidence>
<protein>
    <submittedName>
        <fullName evidence="1">Uncharacterized protein</fullName>
    </submittedName>
</protein>
<proteinExistence type="predicted"/>
<organism evidence="1">
    <name type="scientific">Menopon gallinae</name>
    <name type="common">poultry shaft louse</name>
    <dbReference type="NCBI Taxonomy" id="328185"/>
    <lineage>
        <taxon>Eukaryota</taxon>
        <taxon>Metazoa</taxon>
        <taxon>Ecdysozoa</taxon>
        <taxon>Arthropoda</taxon>
        <taxon>Hexapoda</taxon>
        <taxon>Insecta</taxon>
        <taxon>Pterygota</taxon>
        <taxon>Neoptera</taxon>
        <taxon>Paraneoptera</taxon>
        <taxon>Psocodea</taxon>
        <taxon>Troctomorpha</taxon>
        <taxon>Phthiraptera</taxon>
        <taxon>Amblycera</taxon>
        <taxon>Menoponidae</taxon>
        <taxon>Menopon</taxon>
    </lineage>
</organism>
<reference evidence="1" key="1">
    <citation type="journal article" date="2024" name="Gigascience">
        <title>Chromosome-level genome of the poultry shaft louse Menopon gallinae provides insight into the host-switching and adaptive evolution of parasitic lice.</title>
        <authorList>
            <person name="Xu Y."/>
            <person name="Ma L."/>
            <person name="Liu S."/>
            <person name="Liang Y."/>
            <person name="Liu Q."/>
            <person name="He Z."/>
            <person name="Tian L."/>
            <person name="Duan Y."/>
            <person name="Cai W."/>
            <person name="Li H."/>
            <person name="Song F."/>
        </authorList>
    </citation>
    <scope>NUCLEOTIDE SEQUENCE</scope>
    <source>
        <strain evidence="1">Cailab_2023a</strain>
    </source>
</reference>
<dbReference type="AlphaFoldDB" id="A0AAW2HE83"/>
<dbReference type="EMBL" id="JARGDH010000005">
    <property type="protein sequence ID" value="KAL0268084.1"/>
    <property type="molecule type" value="Genomic_DNA"/>
</dbReference>